<comment type="cofactor">
    <cofactor evidence="1 5">
        <name>Zn(2+)</name>
        <dbReference type="ChEBI" id="CHEBI:29105"/>
    </cofactor>
</comment>
<dbReference type="InterPro" id="IPR013154">
    <property type="entry name" value="ADH-like_N"/>
</dbReference>
<protein>
    <submittedName>
        <fullName evidence="7">Putative oxidoreductase, Zn-dependent and NAD(P)-binding</fullName>
    </submittedName>
</protein>
<proteinExistence type="inferred from homology"/>
<evidence type="ECO:0000256" key="5">
    <source>
        <dbReference type="RuleBase" id="RU361277"/>
    </source>
</evidence>
<evidence type="ECO:0000313" key="8">
    <source>
        <dbReference type="Proteomes" id="UP000432350"/>
    </source>
</evidence>
<dbReference type="SUPFAM" id="SSF51735">
    <property type="entry name" value="NAD(P)-binding Rossmann-fold domains"/>
    <property type="match status" value="1"/>
</dbReference>
<dbReference type="SMART" id="SM00829">
    <property type="entry name" value="PKS_ER"/>
    <property type="match status" value="1"/>
</dbReference>
<keyword evidence="3 5" id="KW-0862">Zinc</keyword>
<dbReference type="InterPro" id="IPR013149">
    <property type="entry name" value="ADH-like_C"/>
</dbReference>
<dbReference type="Pfam" id="PF00107">
    <property type="entry name" value="ADH_zinc_N"/>
    <property type="match status" value="1"/>
</dbReference>
<dbReference type="AlphaFoldDB" id="A0A654DKF9"/>
<gene>
    <name evidence="7" type="primary">yahK</name>
    <name evidence="7" type="ORF">SPHINGO8BC_70026</name>
</gene>
<dbReference type="PROSITE" id="PS00059">
    <property type="entry name" value="ADH_ZINC"/>
    <property type="match status" value="1"/>
</dbReference>
<dbReference type="GO" id="GO:0008106">
    <property type="term" value="F:alcohol dehydrogenase (NADP+) activity"/>
    <property type="evidence" value="ECO:0007669"/>
    <property type="project" value="UniProtKB-ARBA"/>
</dbReference>
<dbReference type="InterPro" id="IPR036291">
    <property type="entry name" value="NAD(P)-bd_dom_sf"/>
</dbReference>
<dbReference type="EMBL" id="CABWMV010000026">
    <property type="protein sequence ID" value="VXD06461.1"/>
    <property type="molecule type" value="Genomic_DNA"/>
</dbReference>
<comment type="similarity">
    <text evidence="5">Belongs to the zinc-containing alcohol dehydrogenase family.</text>
</comment>
<dbReference type="GO" id="GO:0008270">
    <property type="term" value="F:zinc ion binding"/>
    <property type="evidence" value="ECO:0007669"/>
    <property type="project" value="InterPro"/>
</dbReference>
<evidence type="ECO:0000256" key="4">
    <source>
        <dbReference type="ARBA" id="ARBA00023002"/>
    </source>
</evidence>
<dbReference type="Gene3D" id="3.40.50.720">
    <property type="entry name" value="NAD(P)-binding Rossmann-like Domain"/>
    <property type="match status" value="1"/>
</dbReference>
<evidence type="ECO:0000313" key="7">
    <source>
        <dbReference type="EMBL" id="VXD06461.1"/>
    </source>
</evidence>
<evidence type="ECO:0000256" key="1">
    <source>
        <dbReference type="ARBA" id="ARBA00001947"/>
    </source>
</evidence>
<evidence type="ECO:0000256" key="2">
    <source>
        <dbReference type="ARBA" id="ARBA00022723"/>
    </source>
</evidence>
<dbReference type="PANTHER" id="PTHR42683">
    <property type="entry name" value="ALDEHYDE REDUCTASE"/>
    <property type="match status" value="1"/>
</dbReference>
<keyword evidence="4" id="KW-0560">Oxidoreductase</keyword>
<feature type="domain" description="Enoyl reductase (ER)" evidence="6">
    <location>
        <begin position="73"/>
        <end position="406"/>
    </location>
</feature>
<dbReference type="CDD" id="cd05283">
    <property type="entry name" value="CAD1"/>
    <property type="match status" value="1"/>
</dbReference>
<dbReference type="Gene3D" id="3.90.180.10">
    <property type="entry name" value="Medium-chain alcohol dehydrogenases, catalytic domain"/>
    <property type="match status" value="1"/>
</dbReference>
<dbReference type="Pfam" id="PF08240">
    <property type="entry name" value="ADH_N"/>
    <property type="match status" value="1"/>
</dbReference>
<dbReference type="FunFam" id="3.40.50.720:FF:000022">
    <property type="entry name" value="Cinnamyl alcohol dehydrogenase"/>
    <property type="match status" value="1"/>
</dbReference>
<keyword evidence="2 5" id="KW-0479">Metal-binding</keyword>
<organism evidence="7 8">
    <name type="scientific">Sphingobacterium multivorum</name>
    <dbReference type="NCBI Taxonomy" id="28454"/>
    <lineage>
        <taxon>Bacteria</taxon>
        <taxon>Pseudomonadati</taxon>
        <taxon>Bacteroidota</taxon>
        <taxon>Sphingobacteriia</taxon>
        <taxon>Sphingobacteriales</taxon>
        <taxon>Sphingobacteriaceae</taxon>
        <taxon>Sphingobacterium</taxon>
    </lineage>
</organism>
<sequence>MNSNIHGLVRIFLCLNLFFCLRSVNIVFALLYSSSIPANLVQYKKGIGDIFASKLWSIKKDNMIKSKGYAAKDSSSPLEYWEFERRELGANDVLIDILYSGICHSDIHQVHDEWGGTQYPIVPGHEIVGRISAVGSGVTKFKKGDLAGVGCMVASCGECDNCKSDQQQFCSEKKTVWTYNSKDVMHDHSYTFGGYSNNIVADADFVLHVPESLDIKKVAPLLCAGITTYSPLKRWNISKGHKVGVLGLGGLGHMAVKIAVAMGAEVTMISHSPRKKEDAALLGAHKFLNTHEADEIREFSSYFDFIIDTVSAPHDYNLYLALLKTKGVYICVGIPAAPMEINGRSIMGGNKILTASSIGGIQETQDMLDFCAEHNILPETEMIDIDYVNEAYQRVLDSDVKYRFVIDMSSIEK</sequence>
<dbReference type="InterPro" id="IPR011032">
    <property type="entry name" value="GroES-like_sf"/>
</dbReference>
<evidence type="ECO:0000256" key="3">
    <source>
        <dbReference type="ARBA" id="ARBA00022833"/>
    </source>
</evidence>
<dbReference type="Proteomes" id="UP000432350">
    <property type="component" value="Unassembled WGS sequence"/>
</dbReference>
<name>A0A654DKF9_SPHMU</name>
<accession>A0A654DKF9</accession>
<reference evidence="7 8" key="1">
    <citation type="submission" date="2019-10" db="EMBL/GenBank/DDBJ databases">
        <authorList>
            <person name="Karimi E."/>
        </authorList>
    </citation>
    <scope>NUCLEOTIDE SEQUENCE [LARGE SCALE GENOMIC DNA]</scope>
    <source>
        <strain evidence="7">Sphingobacterium sp. 8BC</strain>
    </source>
</reference>
<evidence type="ECO:0000259" key="6">
    <source>
        <dbReference type="SMART" id="SM00829"/>
    </source>
</evidence>
<dbReference type="InterPro" id="IPR020843">
    <property type="entry name" value="ER"/>
</dbReference>
<dbReference type="SUPFAM" id="SSF50129">
    <property type="entry name" value="GroES-like"/>
    <property type="match status" value="1"/>
</dbReference>
<dbReference type="InterPro" id="IPR002328">
    <property type="entry name" value="ADH_Zn_CS"/>
</dbReference>
<dbReference type="InterPro" id="IPR047109">
    <property type="entry name" value="CAD-like"/>
</dbReference>